<evidence type="ECO:0000313" key="3">
    <source>
        <dbReference type="Proteomes" id="UP000327118"/>
    </source>
</evidence>
<organism evidence="2 3">
    <name type="scientific">Aspergillus coremiiformis</name>
    <dbReference type="NCBI Taxonomy" id="138285"/>
    <lineage>
        <taxon>Eukaryota</taxon>
        <taxon>Fungi</taxon>
        <taxon>Dikarya</taxon>
        <taxon>Ascomycota</taxon>
        <taxon>Pezizomycotina</taxon>
        <taxon>Eurotiomycetes</taxon>
        <taxon>Eurotiomycetidae</taxon>
        <taxon>Eurotiales</taxon>
        <taxon>Aspergillaceae</taxon>
        <taxon>Aspergillus</taxon>
        <taxon>Aspergillus subgen. Circumdati</taxon>
    </lineage>
</organism>
<dbReference type="Proteomes" id="UP000327118">
    <property type="component" value="Unassembled WGS sequence"/>
</dbReference>
<reference evidence="3" key="1">
    <citation type="submission" date="2019-04" db="EMBL/GenBank/DDBJ databases">
        <title>Friends and foes A comparative genomics studyof 23 Aspergillus species from section Flavi.</title>
        <authorList>
            <consortium name="DOE Joint Genome Institute"/>
            <person name="Kjaerbolling I."/>
            <person name="Vesth T."/>
            <person name="Frisvad J.C."/>
            <person name="Nybo J.L."/>
            <person name="Theobald S."/>
            <person name="Kildgaard S."/>
            <person name="Isbrandt T."/>
            <person name="Kuo A."/>
            <person name="Sato A."/>
            <person name="Lyhne E.K."/>
            <person name="Kogle M.E."/>
            <person name="Wiebenga A."/>
            <person name="Kun R.S."/>
            <person name="Lubbers R.J."/>
            <person name="Makela M.R."/>
            <person name="Barry K."/>
            <person name="Chovatia M."/>
            <person name="Clum A."/>
            <person name="Daum C."/>
            <person name="Haridas S."/>
            <person name="He G."/>
            <person name="LaButti K."/>
            <person name="Lipzen A."/>
            <person name="Mondo S."/>
            <person name="Riley R."/>
            <person name="Salamov A."/>
            <person name="Simmons B.A."/>
            <person name="Magnuson J.K."/>
            <person name="Henrissat B."/>
            <person name="Mortensen U.H."/>
            <person name="Larsen T.O."/>
            <person name="Devries R.P."/>
            <person name="Grigoriev I.V."/>
            <person name="Machida M."/>
            <person name="Baker S.E."/>
            <person name="Andersen M.R."/>
        </authorList>
    </citation>
    <scope>NUCLEOTIDE SEQUENCE [LARGE SCALE GENOMIC DNA]</scope>
    <source>
        <strain evidence="3">CBS 553.77</strain>
    </source>
</reference>
<sequence length="67" mass="7832">MTINLWNNSSSRFSSPRCNISVRRHLTWPDRQHEGSLVFDLIKLIVPILDSLILYIVMMVKHLLSLI</sequence>
<protein>
    <submittedName>
        <fullName evidence="2">Uncharacterized protein</fullName>
    </submittedName>
</protein>
<proteinExistence type="predicted"/>
<dbReference type="AlphaFoldDB" id="A0A5N6Z1L0"/>
<keyword evidence="1" id="KW-1133">Transmembrane helix</keyword>
<accession>A0A5N6Z1L0</accession>
<feature type="transmembrane region" description="Helical" evidence="1">
    <location>
        <begin position="44"/>
        <end position="64"/>
    </location>
</feature>
<keyword evidence="1" id="KW-0812">Transmembrane</keyword>
<keyword evidence="1" id="KW-0472">Membrane</keyword>
<gene>
    <name evidence="2" type="ORF">BDV28DRAFT_136851</name>
</gene>
<name>A0A5N6Z1L0_9EURO</name>
<dbReference type="EMBL" id="ML739165">
    <property type="protein sequence ID" value="KAE8351555.1"/>
    <property type="molecule type" value="Genomic_DNA"/>
</dbReference>
<keyword evidence="3" id="KW-1185">Reference proteome</keyword>
<evidence type="ECO:0000313" key="2">
    <source>
        <dbReference type="EMBL" id="KAE8351555.1"/>
    </source>
</evidence>
<evidence type="ECO:0000256" key="1">
    <source>
        <dbReference type="SAM" id="Phobius"/>
    </source>
</evidence>